<dbReference type="SUPFAM" id="SSF47781">
    <property type="entry name" value="RuvA domain 2-like"/>
    <property type="match status" value="1"/>
</dbReference>
<dbReference type="Pfam" id="PF02151">
    <property type="entry name" value="UVR"/>
    <property type="match status" value="1"/>
</dbReference>
<evidence type="ECO:0000256" key="1">
    <source>
        <dbReference type="ARBA" id="ARBA00022490"/>
    </source>
</evidence>
<accession>A0A1M5Y3N5</accession>
<dbReference type="InterPro" id="IPR001162">
    <property type="entry name" value="UvrC_RNase_H_dom"/>
</dbReference>
<dbReference type="GO" id="GO:0003677">
    <property type="term" value="F:DNA binding"/>
    <property type="evidence" value="ECO:0007669"/>
    <property type="project" value="UniProtKB-UniRule"/>
</dbReference>
<dbReference type="InterPro" id="IPR001943">
    <property type="entry name" value="UVR_dom"/>
</dbReference>
<dbReference type="RefSeq" id="WP_073378240.1">
    <property type="nucleotide sequence ID" value="NZ_FQXS01000027.1"/>
</dbReference>
<dbReference type="GO" id="GO:0009432">
    <property type="term" value="P:SOS response"/>
    <property type="evidence" value="ECO:0007669"/>
    <property type="project" value="UniProtKB-UniRule"/>
</dbReference>
<dbReference type="SUPFAM" id="SSF46600">
    <property type="entry name" value="C-terminal UvrC-binding domain of UvrB"/>
    <property type="match status" value="1"/>
</dbReference>
<dbReference type="InterPro" id="IPR050066">
    <property type="entry name" value="UvrABC_protein_C"/>
</dbReference>
<dbReference type="InterPro" id="IPR047296">
    <property type="entry name" value="GIY-YIG_UvrC_Cho"/>
</dbReference>
<dbReference type="InterPro" id="IPR010994">
    <property type="entry name" value="RuvA_2-like"/>
</dbReference>
<protein>
    <recommendedName>
        <fullName evidence="7">UvrABC system protein C</fullName>
        <shortName evidence="7">Protein UvrC</shortName>
    </recommendedName>
    <alternativeName>
        <fullName evidence="7">Excinuclease ABC subunit C</fullName>
    </alternativeName>
</protein>
<keyword evidence="12" id="KW-1185">Reference proteome</keyword>
<dbReference type="SMART" id="SM00465">
    <property type="entry name" value="GIYc"/>
    <property type="match status" value="1"/>
</dbReference>
<dbReference type="SMART" id="SM00278">
    <property type="entry name" value="HhH1"/>
    <property type="match status" value="2"/>
</dbReference>
<evidence type="ECO:0000313" key="12">
    <source>
        <dbReference type="Proteomes" id="UP000184139"/>
    </source>
</evidence>
<feature type="domain" description="UVR" evidence="8">
    <location>
        <begin position="212"/>
        <end position="247"/>
    </location>
</feature>
<gene>
    <name evidence="7" type="primary">uvrC</name>
    <name evidence="11" type="ORF">SAMN02745124_03603</name>
</gene>
<feature type="domain" description="GIY-YIG" evidence="9">
    <location>
        <begin position="23"/>
        <end position="102"/>
    </location>
</feature>
<dbReference type="Proteomes" id="UP000184139">
    <property type="component" value="Unassembled WGS sequence"/>
</dbReference>
<comment type="subunit">
    <text evidence="7">Interacts with UvrB in an incision complex.</text>
</comment>
<evidence type="ECO:0000256" key="4">
    <source>
        <dbReference type="ARBA" id="ARBA00022881"/>
    </source>
</evidence>
<comment type="similarity">
    <text evidence="7">Belongs to the UvrC family.</text>
</comment>
<dbReference type="InterPro" id="IPR036876">
    <property type="entry name" value="UVR_dom_sf"/>
</dbReference>
<dbReference type="AlphaFoldDB" id="A0A1M5Y3N5"/>
<dbReference type="InterPro" id="IPR038476">
    <property type="entry name" value="UvrC_RNase_H_dom_sf"/>
</dbReference>
<reference evidence="11 12" key="1">
    <citation type="submission" date="2016-11" db="EMBL/GenBank/DDBJ databases">
        <authorList>
            <person name="Jaros S."/>
            <person name="Januszkiewicz K."/>
            <person name="Wedrychowicz H."/>
        </authorList>
    </citation>
    <scope>NUCLEOTIDE SEQUENCE [LARGE SCALE GENOMIC DNA]</scope>
    <source>
        <strain evidence="11 12">DSM 9705</strain>
    </source>
</reference>
<dbReference type="Pfam" id="PF01541">
    <property type="entry name" value="GIY-YIG"/>
    <property type="match status" value="1"/>
</dbReference>
<dbReference type="PROSITE" id="PS50164">
    <property type="entry name" value="GIY_YIG"/>
    <property type="match status" value="1"/>
</dbReference>
<keyword evidence="6 7" id="KW-0742">SOS response</keyword>
<dbReference type="GO" id="GO:0009381">
    <property type="term" value="F:excinuclease ABC activity"/>
    <property type="evidence" value="ECO:0007669"/>
    <property type="project" value="UniProtKB-UniRule"/>
</dbReference>
<dbReference type="EMBL" id="FQXS01000027">
    <property type="protein sequence ID" value="SHI06539.1"/>
    <property type="molecule type" value="Genomic_DNA"/>
</dbReference>
<evidence type="ECO:0000256" key="7">
    <source>
        <dbReference type="HAMAP-Rule" id="MF_00203"/>
    </source>
</evidence>
<evidence type="ECO:0000256" key="6">
    <source>
        <dbReference type="ARBA" id="ARBA00023236"/>
    </source>
</evidence>
<dbReference type="GO" id="GO:0005737">
    <property type="term" value="C:cytoplasm"/>
    <property type="evidence" value="ECO:0007669"/>
    <property type="project" value="UniProtKB-SubCell"/>
</dbReference>
<keyword evidence="5 7" id="KW-0234">DNA repair</keyword>
<feature type="domain" description="UvrC family homology region profile" evidence="10">
    <location>
        <begin position="263"/>
        <end position="485"/>
    </location>
</feature>
<evidence type="ECO:0000259" key="9">
    <source>
        <dbReference type="PROSITE" id="PS50164"/>
    </source>
</evidence>
<dbReference type="Pfam" id="PF08459">
    <property type="entry name" value="UvrC_RNaseH_dom"/>
    <property type="match status" value="1"/>
</dbReference>
<dbReference type="PANTHER" id="PTHR30562">
    <property type="entry name" value="UVRC/OXIDOREDUCTASE"/>
    <property type="match status" value="1"/>
</dbReference>
<comment type="function">
    <text evidence="7">The UvrABC repair system catalyzes the recognition and processing of DNA lesions. UvrC both incises the 5' and 3' sides of the lesion. The N-terminal half is responsible for the 3' incision and the C-terminal half is responsible for the 5' incision.</text>
</comment>
<keyword evidence="1 7" id="KW-0963">Cytoplasm</keyword>
<dbReference type="CDD" id="cd10434">
    <property type="entry name" value="GIY-YIG_UvrC_Cho"/>
    <property type="match status" value="1"/>
</dbReference>
<dbReference type="Gene3D" id="4.10.860.10">
    <property type="entry name" value="UVR domain"/>
    <property type="match status" value="1"/>
</dbReference>
<dbReference type="HAMAP" id="MF_00203">
    <property type="entry name" value="UvrC"/>
    <property type="match status" value="1"/>
</dbReference>
<dbReference type="PROSITE" id="PS50165">
    <property type="entry name" value="UVRC"/>
    <property type="match status" value="1"/>
</dbReference>
<dbReference type="Gene3D" id="3.30.420.340">
    <property type="entry name" value="UvrC, RNAse H endonuclease domain"/>
    <property type="match status" value="1"/>
</dbReference>
<dbReference type="InterPro" id="IPR000305">
    <property type="entry name" value="GIY-YIG_endonuc"/>
</dbReference>
<dbReference type="SUPFAM" id="SSF82771">
    <property type="entry name" value="GIY-YIG endonuclease"/>
    <property type="match status" value="1"/>
</dbReference>
<dbReference type="InterPro" id="IPR004791">
    <property type="entry name" value="UvrC"/>
</dbReference>
<keyword evidence="4 7" id="KW-0267">Excision nuclease</keyword>
<dbReference type="STRING" id="1121409.SAMN02745124_03603"/>
<dbReference type="Pfam" id="PF12826">
    <property type="entry name" value="HHH_2"/>
    <property type="match status" value="1"/>
</dbReference>
<sequence>MTSSADRRPPSRLNQEYLTTVPHAPGVYLMLDRSSAVLYVGKAKDLAKRLASYVHFSGPATSKTAVMLSHVRSVDLLITHTEKEALILEASLIKRHHPKYNIILRDDKSYPLIKVTVQESWPRVFMTRRKKKDGARYFGPYSSSSAMWSTLRLLMTMFPLRRCKGSELRPRRRPCLNYQMNRCLAPCAGKADHQSYLDMVGKVVLFLEGRNHDLVKELQQEMHAAADALAFEQAALLRDRLNAVKATLEKQLVVSQADRDRDVFGFARHQTSVAVVLLVVRGGVVTGTRRFTLDDPYGDDPVILAQILKQLYDEQLPPPGELLLPFGIDDQALITERLGDCAGRTVTVSVPRRGTGRNLVMMAQANARQLFEEAGSKLRSWQNLAQTMVDKLHLEAPPQSIECLDISTISGTNAVGSLVRFSDGEPDTAGYRHYRITGVDGPDDYAMMKEVLQRRFKRAVEKDDLPDLFMVDGGRGQLGIAEAALRDVDRNTGVTLLGIAKEREQEGEKLYRAGRKNPIMLPAHSPVLLFLMRVRDEAHRFGVTTHRSLRRKQALSSRLDAIPGVGAARKKKLLGRLGSVKRIAAASLEEIEAVDGIGPELARIIFASFREEEAPPPPKQLPVDTAD</sequence>
<proteinExistence type="inferred from homology"/>
<dbReference type="GO" id="GO:0009380">
    <property type="term" value="C:excinuclease repair complex"/>
    <property type="evidence" value="ECO:0007669"/>
    <property type="project" value="InterPro"/>
</dbReference>
<evidence type="ECO:0000256" key="3">
    <source>
        <dbReference type="ARBA" id="ARBA00022769"/>
    </source>
</evidence>
<dbReference type="InterPro" id="IPR035901">
    <property type="entry name" value="GIY-YIG_endonuc_sf"/>
</dbReference>
<keyword evidence="2 7" id="KW-0227">DNA damage</keyword>
<name>A0A1M5Y3N5_9BACT</name>
<dbReference type="GO" id="GO:0006289">
    <property type="term" value="P:nucleotide-excision repair"/>
    <property type="evidence" value="ECO:0007669"/>
    <property type="project" value="UniProtKB-UniRule"/>
</dbReference>
<dbReference type="NCBIfam" id="TIGR00194">
    <property type="entry name" value="uvrC"/>
    <property type="match status" value="1"/>
</dbReference>
<dbReference type="FunFam" id="3.40.1440.10:FF:000001">
    <property type="entry name" value="UvrABC system protein C"/>
    <property type="match status" value="1"/>
</dbReference>
<evidence type="ECO:0000259" key="10">
    <source>
        <dbReference type="PROSITE" id="PS50165"/>
    </source>
</evidence>
<dbReference type="Pfam" id="PF22920">
    <property type="entry name" value="UvrC_RNaseH"/>
    <property type="match status" value="1"/>
</dbReference>
<dbReference type="Gene3D" id="3.40.1440.10">
    <property type="entry name" value="GIY-YIG endonuclease"/>
    <property type="match status" value="1"/>
</dbReference>
<dbReference type="PROSITE" id="PS50151">
    <property type="entry name" value="UVR"/>
    <property type="match status" value="1"/>
</dbReference>
<evidence type="ECO:0000313" key="11">
    <source>
        <dbReference type="EMBL" id="SHI06539.1"/>
    </source>
</evidence>
<evidence type="ECO:0000259" key="8">
    <source>
        <dbReference type="PROSITE" id="PS50151"/>
    </source>
</evidence>
<comment type="subcellular location">
    <subcellularLocation>
        <location evidence="7">Cytoplasm</location>
    </subcellularLocation>
</comment>
<evidence type="ECO:0000256" key="5">
    <source>
        <dbReference type="ARBA" id="ARBA00023204"/>
    </source>
</evidence>
<dbReference type="Gene3D" id="1.10.150.20">
    <property type="entry name" value="5' to 3' exonuclease, C-terminal subdomain"/>
    <property type="match status" value="1"/>
</dbReference>
<dbReference type="OrthoDB" id="9804933at2"/>
<organism evidence="11 12">
    <name type="scientific">Desulfofustis glycolicus DSM 9705</name>
    <dbReference type="NCBI Taxonomy" id="1121409"/>
    <lineage>
        <taxon>Bacteria</taxon>
        <taxon>Pseudomonadati</taxon>
        <taxon>Thermodesulfobacteriota</taxon>
        <taxon>Desulfobulbia</taxon>
        <taxon>Desulfobulbales</taxon>
        <taxon>Desulfocapsaceae</taxon>
        <taxon>Desulfofustis</taxon>
    </lineage>
</organism>
<dbReference type="InterPro" id="IPR041663">
    <property type="entry name" value="DisA/LigA_HHH"/>
</dbReference>
<dbReference type="NCBIfam" id="NF001824">
    <property type="entry name" value="PRK00558.1-5"/>
    <property type="match status" value="1"/>
</dbReference>
<dbReference type="InterPro" id="IPR003583">
    <property type="entry name" value="Hlx-hairpin-Hlx_DNA-bd_motif"/>
</dbReference>
<evidence type="ECO:0000256" key="2">
    <source>
        <dbReference type="ARBA" id="ARBA00022763"/>
    </source>
</evidence>
<dbReference type="PANTHER" id="PTHR30562:SF1">
    <property type="entry name" value="UVRABC SYSTEM PROTEIN C"/>
    <property type="match status" value="1"/>
</dbReference>
<keyword evidence="3 7" id="KW-0228">DNA excision</keyword>